<dbReference type="RefSeq" id="WP_243989992.1">
    <property type="nucleotide sequence ID" value="NZ_JALHLE010000002.1"/>
</dbReference>
<keyword evidence="2" id="KW-0238">DNA-binding</keyword>
<dbReference type="Gene3D" id="2.60.120.10">
    <property type="entry name" value="Jelly Rolls"/>
    <property type="match status" value="1"/>
</dbReference>
<dbReference type="SUPFAM" id="SSF51206">
    <property type="entry name" value="cAMP-binding domain-like"/>
    <property type="match status" value="1"/>
</dbReference>
<gene>
    <name evidence="5" type="ORF">MTR64_01330</name>
</gene>
<evidence type="ECO:0000256" key="2">
    <source>
        <dbReference type="ARBA" id="ARBA00023125"/>
    </source>
</evidence>
<proteinExistence type="predicted"/>
<dbReference type="SUPFAM" id="SSF46785">
    <property type="entry name" value="Winged helix' DNA-binding domain"/>
    <property type="match status" value="1"/>
</dbReference>
<evidence type="ECO:0000313" key="6">
    <source>
        <dbReference type="Proteomes" id="UP001162880"/>
    </source>
</evidence>
<feature type="domain" description="HTH crp-type" evidence="4">
    <location>
        <begin position="152"/>
        <end position="218"/>
    </location>
</feature>
<dbReference type="PANTHER" id="PTHR24567:SF74">
    <property type="entry name" value="HTH-TYPE TRANSCRIPTIONAL REGULATOR ARCR"/>
    <property type="match status" value="1"/>
</dbReference>
<keyword evidence="6" id="KW-1185">Reference proteome</keyword>
<name>A0ABT0AWN7_9SPHN</name>
<evidence type="ECO:0000313" key="5">
    <source>
        <dbReference type="EMBL" id="MCJ2177197.1"/>
    </source>
</evidence>
<dbReference type="InterPro" id="IPR014710">
    <property type="entry name" value="RmlC-like_jellyroll"/>
</dbReference>
<dbReference type="InterPro" id="IPR018490">
    <property type="entry name" value="cNMP-bd_dom_sf"/>
</dbReference>
<evidence type="ECO:0000259" key="4">
    <source>
        <dbReference type="Pfam" id="PF13545"/>
    </source>
</evidence>
<dbReference type="EMBL" id="JALHLE010000002">
    <property type="protein sequence ID" value="MCJ2177197.1"/>
    <property type="molecule type" value="Genomic_DNA"/>
</dbReference>
<organism evidence="5 6">
    <name type="scientific">Novosphingobium album</name>
    <name type="common">ex Hu et al. 2023</name>
    <dbReference type="NCBI Taxonomy" id="2930093"/>
    <lineage>
        <taxon>Bacteria</taxon>
        <taxon>Pseudomonadati</taxon>
        <taxon>Pseudomonadota</taxon>
        <taxon>Alphaproteobacteria</taxon>
        <taxon>Sphingomonadales</taxon>
        <taxon>Sphingomonadaceae</taxon>
        <taxon>Novosphingobium</taxon>
    </lineage>
</organism>
<evidence type="ECO:0000256" key="3">
    <source>
        <dbReference type="ARBA" id="ARBA00023163"/>
    </source>
</evidence>
<sequence length="232" mass="24784">MTATPSPTQRSNAILNAFPPEARSFLASRLLTKAVMSGEVLHEPGAPLIHVIFPHSGIISLQGILSDGRTVECVSVGNDSLLGIEHFLGENIFLHHATVAISGSASWLPVTDLGTALSQFAPVAEAMQRCSLNRMRDSMQTAICASVHSASQRLATWLLRARDRTGADQFELTQRTLANVFGLRLATVSDACGRLNGAGAIDQGRGTLTIVDGGKLLEMSCECYEHRMMAGL</sequence>
<dbReference type="InterPro" id="IPR036390">
    <property type="entry name" value="WH_DNA-bd_sf"/>
</dbReference>
<dbReference type="InterPro" id="IPR012318">
    <property type="entry name" value="HTH_CRP"/>
</dbReference>
<dbReference type="Proteomes" id="UP001162880">
    <property type="component" value="Unassembled WGS sequence"/>
</dbReference>
<evidence type="ECO:0000256" key="1">
    <source>
        <dbReference type="ARBA" id="ARBA00023015"/>
    </source>
</evidence>
<dbReference type="Pfam" id="PF13545">
    <property type="entry name" value="HTH_Crp_2"/>
    <property type="match status" value="1"/>
</dbReference>
<comment type="caution">
    <text evidence="5">The sequence shown here is derived from an EMBL/GenBank/DDBJ whole genome shotgun (WGS) entry which is preliminary data.</text>
</comment>
<reference evidence="5" key="1">
    <citation type="submission" date="2022-03" db="EMBL/GenBank/DDBJ databases">
        <title>Identification of a novel bacterium isolated from mangrove sediments.</title>
        <authorList>
            <person name="Pan X."/>
        </authorList>
    </citation>
    <scope>NUCLEOTIDE SEQUENCE</scope>
    <source>
        <strain evidence="5">B2580</strain>
    </source>
</reference>
<dbReference type="PANTHER" id="PTHR24567">
    <property type="entry name" value="CRP FAMILY TRANSCRIPTIONAL REGULATORY PROTEIN"/>
    <property type="match status" value="1"/>
</dbReference>
<protein>
    <submittedName>
        <fullName evidence="5">Crp/Fnr family transcriptional regulator</fullName>
    </submittedName>
</protein>
<keyword evidence="3" id="KW-0804">Transcription</keyword>
<keyword evidence="1" id="KW-0805">Transcription regulation</keyword>
<dbReference type="InterPro" id="IPR050397">
    <property type="entry name" value="Env_Response_Regulators"/>
</dbReference>
<accession>A0ABT0AWN7</accession>